<name>A0ACB9IK03_9ASTR</name>
<organism evidence="1 2">
    <name type="scientific">Smallanthus sonchifolius</name>
    <dbReference type="NCBI Taxonomy" id="185202"/>
    <lineage>
        <taxon>Eukaryota</taxon>
        <taxon>Viridiplantae</taxon>
        <taxon>Streptophyta</taxon>
        <taxon>Embryophyta</taxon>
        <taxon>Tracheophyta</taxon>
        <taxon>Spermatophyta</taxon>
        <taxon>Magnoliopsida</taxon>
        <taxon>eudicotyledons</taxon>
        <taxon>Gunneridae</taxon>
        <taxon>Pentapetalae</taxon>
        <taxon>asterids</taxon>
        <taxon>campanulids</taxon>
        <taxon>Asterales</taxon>
        <taxon>Asteraceae</taxon>
        <taxon>Asteroideae</taxon>
        <taxon>Heliantheae alliance</taxon>
        <taxon>Millerieae</taxon>
        <taxon>Smallanthus</taxon>
    </lineage>
</organism>
<evidence type="ECO:0000313" key="1">
    <source>
        <dbReference type="EMBL" id="KAI3808320.1"/>
    </source>
</evidence>
<proteinExistence type="predicted"/>
<sequence length="108" mass="11865">MTVTRFSLDNYNMLYAQFNVNITARNPNTKIGIYYKGGSKLSVSYMGTNLCDGSLPIFYQGHKNTTVLNVALTGQTPGASGLMDSLLAQQQTGTVPLVIRVRFRLGLR</sequence>
<dbReference type="Proteomes" id="UP001056120">
    <property type="component" value="Linkage Group LG08"/>
</dbReference>
<gene>
    <name evidence="1" type="ORF">L1987_24269</name>
</gene>
<keyword evidence="2" id="KW-1185">Reference proteome</keyword>
<protein>
    <submittedName>
        <fullName evidence="1">Uncharacterized protein</fullName>
    </submittedName>
</protein>
<comment type="caution">
    <text evidence="1">The sequence shown here is derived from an EMBL/GenBank/DDBJ whole genome shotgun (WGS) entry which is preliminary data.</text>
</comment>
<reference evidence="2" key="1">
    <citation type="journal article" date="2022" name="Mol. Ecol. Resour.">
        <title>The genomes of chicory, endive, great burdock and yacon provide insights into Asteraceae palaeo-polyploidization history and plant inulin production.</title>
        <authorList>
            <person name="Fan W."/>
            <person name="Wang S."/>
            <person name="Wang H."/>
            <person name="Wang A."/>
            <person name="Jiang F."/>
            <person name="Liu H."/>
            <person name="Zhao H."/>
            <person name="Xu D."/>
            <person name="Zhang Y."/>
        </authorList>
    </citation>
    <scope>NUCLEOTIDE SEQUENCE [LARGE SCALE GENOMIC DNA]</scope>
    <source>
        <strain evidence="2">cv. Yunnan</strain>
    </source>
</reference>
<accession>A0ACB9IK03</accession>
<dbReference type="EMBL" id="CM042025">
    <property type="protein sequence ID" value="KAI3808320.1"/>
    <property type="molecule type" value="Genomic_DNA"/>
</dbReference>
<evidence type="ECO:0000313" key="2">
    <source>
        <dbReference type="Proteomes" id="UP001056120"/>
    </source>
</evidence>
<reference evidence="1 2" key="2">
    <citation type="journal article" date="2022" name="Mol. Ecol. Resour.">
        <title>The genomes of chicory, endive, great burdock and yacon provide insights into Asteraceae paleo-polyploidization history and plant inulin production.</title>
        <authorList>
            <person name="Fan W."/>
            <person name="Wang S."/>
            <person name="Wang H."/>
            <person name="Wang A."/>
            <person name="Jiang F."/>
            <person name="Liu H."/>
            <person name="Zhao H."/>
            <person name="Xu D."/>
            <person name="Zhang Y."/>
        </authorList>
    </citation>
    <scope>NUCLEOTIDE SEQUENCE [LARGE SCALE GENOMIC DNA]</scope>
    <source>
        <strain evidence="2">cv. Yunnan</strain>
        <tissue evidence="1">Leaves</tissue>
    </source>
</reference>